<evidence type="ECO:0000256" key="1">
    <source>
        <dbReference type="SAM" id="MobiDB-lite"/>
    </source>
</evidence>
<evidence type="ECO:0000313" key="2">
    <source>
        <dbReference type="EMBL" id="GJD79046.1"/>
    </source>
</evidence>
<proteinExistence type="predicted"/>
<name>A0AA37HP38_9HYPH</name>
<organism evidence="2 3">
    <name type="scientific">Methylobacterium gregans</name>
    <dbReference type="NCBI Taxonomy" id="374424"/>
    <lineage>
        <taxon>Bacteria</taxon>
        <taxon>Pseudomonadati</taxon>
        <taxon>Pseudomonadota</taxon>
        <taxon>Alphaproteobacteria</taxon>
        <taxon>Hyphomicrobiales</taxon>
        <taxon>Methylobacteriaceae</taxon>
        <taxon>Methylobacterium</taxon>
    </lineage>
</organism>
<reference evidence="2" key="2">
    <citation type="submission" date="2021-08" db="EMBL/GenBank/DDBJ databases">
        <authorList>
            <person name="Tani A."/>
            <person name="Ola A."/>
            <person name="Ogura Y."/>
            <person name="Katsura K."/>
            <person name="Hayashi T."/>
        </authorList>
    </citation>
    <scope>NUCLEOTIDE SEQUENCE</scope>
    <source>
        <strain evidence="2">NBRC 103626</strain>
    </source>
</reference>
<comment type="caution">
    <text evidence="2">The sequence shown here is derived from an EMBL/GenBank/DDBJ whole genome shotgun (WGS) entry which is preliminary data.</text>
</comment>
<dbReference type="EMBL" id="BPQM01000052">
    <property type="protein sequence ID" value="GJD79046.1"/>
    <property type="molecule type" value="Genomic_DNA"/>
</dbReference>
<gene>
    <name evidence="2" type="ORF">NBEOAGPD_2266</name>
</gene>
<keyword evidence="3" id="KW-1185">Reference proteome</keyword>
<protein>
    <submittedName>
        <fullName evidence="2">Uncharacterized protein</fullName>
    </submittedName>
</protein>
<evidence type="ECO:0000313" key="3">
    <source>
        <dbReference type="Proteomes" id="UP001055108"/>
    </source>
</evidence>
<dbReference type="Proteomes" id="UP001055108">
    <property type="component" value="Unassembled WGS sequence"/>
</dbReference>
<reference evidence="2" key="1">
    <citation type="journal article" date="2016" name="Front. Microbiol.">
        <title>Genome Sequence of the Piezophilic, Mesophilic Sulfate-Reducing Bacterium Desulfovibrio indicus J2T.</title>
        <authorList>
            <person name="Cao J."/>
            <person name="Maignien L."/>
            <person name="Shao Z."/>
            <person name="Alain K."/>
            <person name="Jebbar M."/>
        </authorList>
    </citation>
    <scope>NUCLEOTIDE SEQUENCE</scope>
    <source>
        <strain evidence="2">NBRC 103626</strain>
    </source>
</reference>
<accession>A0AA37HP38</accession>
<dbReference type="AlphaFoldDB" id="A0AA37HP38"/>
<feature type="compositionally biased region" description="Basic residues" evidence="1">
    <location>
        <begin position="131"/>
        <end position="141"/>
    </location>
</feature>
<sequence>MHDVQRSSIGPRHAPRAHRNPGTGIGDSTVTGLLPALRPLRDRQPAARPRVAARSPARGHTRPGGHQPRGGLHPVRRRYPGTDAGTHPLVPGRARSVRARARPSWPASRPGHLRRDLPRGRTPAAGGGRRALPRTGRRRRGGCTDRPNRLAPAPALRRGERRHRSARPSRARCLRWWGYDGERGDEPLVGRGGAGIAQCGGLRARALAGRAAALPRRSAQLGAGLLARRGLR</sequence>
<feature type="region of interest" description="Disordered" evidence="1">
    <location>
        <begin position="1"/>
        <end position="167"/>
    </location>
</feature>
<feature type="compositionally biased region" description="Low complexity" evidence="1">
    <location>
        <begin position="46"/>
        <end position="56"/>
    </location>
</feature>